<dbReference type="InterPro" id="IPR001907">
    <property type="entry name" value="ClpP"/>
</dbReference>
<dbReference type="GO" id="GO:0004176">
    <property type="term" value="F:ATP-dependent peptidase activity"/>
    <property type="evidence" value="ECO:0007669"/>
    <property type="project" value="InterPro"/>
</dbReference>
<dbReference type="Gene3D" id="3.90.226.10">
    <property type="entry name" value="2-enoyl-CoA Hydratase, Chain A, domain 1"/>
    <property type="match status" value="1"/>
</dbReference>
<dbReference type="GO" id="GO:0051117">
    <property type="term" value="F:ATPase binding"/>
    <property type="evidence" value="ECO:0007669"/>
    <property type="project" value="TreeGrafter"/>
</dbReference>
<dbReference type="PANTHER" id="PTHR10381">
    <property type="entry name" value="ATP-DEPENDENT CLP PROTEASE PROTEOLYTIC SUBUNIT"/>
    <property type="match status" value="1"/>
</dbReference>
<dbReference type="InterPro" id="IPR023562">
    <property type="entry name" value="ClpP/TepA"/>
</dbReference>
<keyword evidence="4" id="KW-1185">Reference proteome</keyword>
<evidence type="ECO:0000313" key="3">
    <source>
        <dbReference type="EMBL" id="QKD83646.1"/>
    </source>
</evidence>
<proteinExistence type="inferred from homology"/>
<dbReference type="PANTHER" id="PTHR10381:SF11">
    <property type="entry name" value="ATP-DEPENDENT CLP PROTEASE PROTEOLYTIC SUBUNIT, MITOCHONDRIAL"/>
    <property type="match status" value="1"/>
</dbReference>
<dbReference type="RefSeq" id="WP_172357560.1">
    <property type="nucleotide sequence ID" value="NZ_CP053661.1"/>
</dbReference>
<dbReference type="SUPFAM" id="SSF52096">
    <property type="entry name" value="ClpP/crotonase"/>
    <property type="match status" value="1"/>
</dbReference>
<protein>
    <recommendedName>
        <fullName evidence="2">ATP-dependent Clp protease proteolytic subunit</fullName>
    </recommendedName>
</protein>
<dbReference type="PRINTS" id="PR00127">
    <property type="entry name" value="CLPPROTEASEP"/>
</dbReference>
<dbReference type="InterPro" id="IPR029045">
    <property type="entry name" value="ClpP/crotonase-like_dom_sf"/>
</dbReference>
<comment type="similarity">
    <text evidence="1 2">Belongs to the peptidase S14 family.</text>
</comment>
<dbReference type="GO" id="GO:0006515">
    <property type="term" value="P:protein quality control for misfolded or incompletely synthesized proteins"/>
    <property type="evidence" value="ECO:0007669"/>
    <property type="project" value="TreeGrafter"/>
</dbReference>
<dbReference type="GO" id="GO:0009368">
    <property type="term" value="C:endopeptidase Clp complex"/>
    <property type="evidence" value="ECO:0007669"/>
    <property type="project" value="TreeGrafter"/>
</dbReference>
<keyword evidence="3" id="KW-0378">Hydrolase</keyword>
<evidence type="ECO:0000256" key="1">
    <source>
        <dbReference type="ARBA" id="ARBA00007039"/>
    </source>
</evidence>
<sequence length="204" mass="22725">MRIQYTTNARAEREALEKLAPPPAVVWVNEFKSEAVKPFLEQFNRAVESLQPVVPVLIDSYGGEIDTLMAMVDICRSSPKPIATVVMGKAMSAGAILLSCGWHGYRYAAPNSRIMIHDCLTVTFGKAGEIIADADEVKRLNALLYQILDENCQKPPGYFVEQVHQRGHADWYLTPEQALAHNLVNHVKIPTLQVNLSTTYEFLG</sequence>
<dbReference type="KEGG" id="theu:HPC62_16885"/>
<gene>
    <name evidence="3" type="ORF">HPC62_16885</name>
</gene>
<keyword evidence="3" id="KW-0645">Protease</keyword>
<accession>A0A6M8BH24</accession>
<reference evidence="3 4" key="1">
    <citation type="submission" date="2020-05" db="EMBL/GenBank/DDBJ databases">
        <title>Complete genome sequence of of a novel Thermoleptolyngbya strain isolated from hot springs of Ganzi, Sichuan China.</title>
        <authorList>
            <person name="Tang J."/>
            <person name="Daroch M."/>
            <person name="Li L."/>
            <person name="Waleron K."/>
            <person name="Waleron M."/>
            <person name="Waleron M."/>
        </authorList>
    </citation>
    <scope>NUCLEOTIDE SEQUENCE [LARGE SCALE GENOMIC DNA]</scope>
    <source>
        <strain evidence="3 4">PKUAC-SCTA183</strain>
    </source>
</reference>
<evidence type="ECO:0000256" key="2">
    <source>
        <dbReference type="RuleBase" id="RU003567"/>
    </source>
</evidence>
<dbReference type="Pfam" id="PF00574">
    <property type="entry name" value="CLP_protease"/>
    <property type="match status" value="1"/>
</dbReference>
<dbReference type="Proteomes" id="UP000505210">
    <property type="component" value="Chromosome"/>
</dbReference>
<dbReference type="EMBL" id="CP053661">
    <property type="protein sequence ID" value="QKD83646.1"/>
    <property type="molecule type" value="Genomic_DNA"/>
</dbReference>
<name>A0A6M8BH24_9CYAN</name>
<dbReference type="AlphaFoldDB" id="A0A6M8BH24"/>
<organism evidence="3 4">
    <name type="scientific">Thermoleptolyngbya sichuanensis A183</name>
    <dbReference type="NCBI Taxonomy" id="2737172"/>
    <lineage>
        <taxon>Bacteria</taxon>
        <taxon>Bacillati</taxon>
        <taxon>Cyanobacteriota</taxon>
        <taxon>Cyanophyceae</taxon>
        <taxon>Oculatellales</taxon>
        <taxon>Oculatellaceae</taxon>
        <taxon>Thermoleptolyngbya</taxon>
        <taxon>Thermoleptolyngbya sichuanensis</taxon>
    </lineage>
</organism>
<evidence type="ECO:0000313" key="4">
    <source>
        <dbReference type="Proteomes" id="UP000505210"/>
    </source>
</evidence>
<dbReference type="CDD" id="cd07017">
    <property type="entry name" value="S14_ClpP_2"/>
    <property type="match status" value="1"/>
</dbReference>
<dbReference type="GO" id="GO:0004252">
    <property type="term" value="F:serine-type endopeptidase activity"/>
    <property type="evidence" value="ECO:0007669"/>
    <property type="project" value="InterPro"/>
</dbReference>